<reference evidence="1" key="1">
    <citation type="submission" date="2019-08" db="EMBL/GenBank/DDBJ databases">
        <authorList>
            <person name="Kucharzyk K."/>
            <person name="Murdoch R.W."/>
            <person name="Higgins S."/>
            <person name="Loffler F."/>
        </authorList>
    </citation>
    <scope>NUCLEOTIDE SEQUENCE</scope>
</reference>
<gene>
    <name evidence="1" type="ORF">SDC9_143298</name>
</gene>
<dbReference type="AlphaFoldDB" id="A0A645E3K3"/>
<name>A0A645E3K3_9ZZZZ</name>
<organism evidence="1">
    <name type="scientific">bioreactor metagenome</name>
    <dbReference type="NCBI Taxonomy" id="1076179"/>
    <lineage>
        <taxon>unclassified sequences</taxon>
        <taxon>metagenomes</taxon>
        <taxon>ecological metagenomes</taxon>
    </lineage>
</organism>
<proteinExistence type="predicted"/>
<comment type="caution">
    <text evidence="1">The sequence shown here is derived from an EMBL/GenBank/DDBJ whole genome shotgun (WGS) entry which is preliminary data.</text>
</comment>
<accession>A0A645E3K3</accession>
<dbReference type="EMBL" id="VSSQ01042545">
    <property type="protein sequence ID" value="MPM96141.1"/>
    <property type="molecule type" value="Genomic_DNA"/>
</dbReference>
<sequence>MDSTRDDVNLTSTGHIMAYLISEKYVAQGRLPFRVNNLG</sequence>
<evidence type="ECO:0000313" key="1">
    <source>
        <dbReference type="EMBL" id="MPM96141.1"/>
    </source>
</evidence>
<protein>
    <submittedName>
        <fullName evidence="1">Uncharacterized protein</fullName>
    </submittedName>
</protein>